<protein>
    <submittedName>
        <fullName evidence="3">NAD(P)-binding Rossmann-fold containing protein</fullName>
    </submittedName>
</protein>
<dbReference type="PANTHER" id="PTHR43355">
    <property type="entry name" value="FLAVIN REDUCTASE (NADPH)"/>
    <property type="match status" value="1"/>
</dbReference>
<dbReference type="InterPro" id="IPR016040">
    <property type="entry name" value="NAD(P)-bd_dom"/>
</dbReference>
<dbReference type="OrthoDB" id="10254221at2759"/>
<gene>
    <name evidence="3" type="ORF">GLAREA_09163</name>
</gene>
<dbReference type="GO" id="GO:0004074">
    <property type="term" value="F:biliverdin reductase [NAD(P)H] activity"/>
    <property type="evidence" value="ECO:0007669"/>
    <property type="project" value="TreeGrafter"/>
</dbReference>
<dbReference type="KEGG" id="glz:GLAREA_09163"/>
<dbReference type="Gene3D" id="3.40.50.720">
    <property type="entry name" value="NAD(P)-binding Rossmann-like Domain"/>
    <property type="match status" value="1"/>
</dbReference>
<dbReference type="RefSeq" id="XP_008076315.1">
    <property type="nucleotide sequence ID" value="XM_008078124.1"/>
</dbReference>
<dbReference type="Pfam" id="PF13460">
    <property type="entry name" value="NAD_binding_10"/>
    <property type="match status" value="1"/>
</dbReference>
<sequence length="175" mass="18944">MDVQNAKHHILLLGGTGICGLIFTEAALRAGHTLTLYVRTPSKIPPELSSNSNLNVIQGEFHDEEAMKKASGCGADVFISLAGPTLGKREGTPITNALCILYPLLLANGTTKRIMILSTASYSAPQDKRSLKWYMAINFYVKIIGGDSYKEISSMAKETVALGRRLIGLSSESHY</sequence>
<dbReference type="Proteomes" id="UP000016922">
    <property type="component" value="Unassembled WGS sequence"/>
</dbReference>
<dbReference type="EMBL" id="KE145352">
    <property type="protein sequence ID" value="EPE37000.1"/>
    <property type="molecule type" value="Genomic_DNA"/>
</dbReference>
<feature type="domain" description="NAD(P)-binding" evidence="2">
    <location>
        <begin position="14"/>
        <end position="133"/>
    </location>
</feature>
<comment type="similarity">
    <text evidence="1">Belongs to the avfA family.</text>
</comment>
<evidence type="ECO:0000259" key="2">
    <source>
        <dbReference type="Pfam" id="PF13460"/>
    </source>
</evidence>
<proteinExistence type="inferred from homology"/>
<dbReference type="GeneID" id="19468211"/>
<dbReference type="STRING" id="1116229.S3DH11"/>
<evidence type="ECO:0000313" key="3">
    <source>
        <dbReference type="EMBL" id="EPE37000.1"/>
    </source>
</evidence>
<dbReference type="HOGENOM" id="CLU_1532703_0_0_1"/>
<dbReference type="InterPro" id="IPR036291">
    <property type="entry name" value="NAD(P)-bd_dom_sf"/>
</dbReference>
<keyword evidence="4" id="KW-1185">Reference proteome</keyword>
<dbReference type="eggNOG" id="ENOG502S9XI">
    <property type="taxonomic scope" value="Eukaryota"/>
</dbReference>
<evidence type="ECO:0000256" key="1">
    <source>
        <dbReference type="ARBA" id="ARBA00038376"/>
    </source>
</evidence>
<dbReference type="InterPro" id="IPR051606">
    <property type="entry name" value="Polyketide_Oxido-like"/>
</dbReference>
<name>S3DH11_GLAL2</name>
<dbReference type="PANTHER" id="PTHR43355:SF2">
    <property type="entry name" value="FLAVIN REDUCTASE (NADPH)"/>
    <property type="match status" value="1"/>
</dbReference>
<evidence type="ECO:0000313" key="4">
    <source>
        <dbReference type="Proteomes" id="UP000016922"/>
    </source>
</evidence>
<dbReference type="SUPFAM" id="SSF51735">
    <property type="entry name" value="NAD(P)-binding Rossmann-fold domains"/>
    <property type="match status" value="1"/>
</dbReference>
<accession>S3DH11</accession>
<reference evidence="3 4" key="1">
    <citation type="journal article" date="2013" name="BMC Genomics">
        <title>Genomics-driven discovery of the pneumocandin biosynthetic gene cluster in the fungus Glarea lozoyensis.</title>
        <authorList>
            <person name="Chen L."/>
            <person name="Yue Q."/>
            <person name="Zhang X."/>
            <person name="Xiang M."/>
            <person name="Wang C."/>
            <person name="Li S."/>
            <person name="Che Y."/>
            <person name="Ortiz-Lopez F.J."/>
            <person name="Bills G.F."/>
            <person name="Liu X."/>
            <person name="An Z."/>
        </authorList>
    </citation>
    <scope>NUCLEOTIDE SEQUENCE [LARGE SCALE GENOMIC DNA]</scope>
    <source>
        <strain evidence="4">ATCC 20868 / MF5171</strain>
    </source>
</reference>
<dbReference type="GO" id="GO:0042602">
    <property type="term" value="F:riboflavin reductase (NADPH) activity"/>
    <property type="evidence" value="ECO:0007669"/>
    <property type="project" value="TreeGrafter"/>
</dbReference>
<dbReference type="AlphaFoldDB" id="S3DH11"/>
<organism evidence="3 4">
    <name type="scientific">Glarea lozoyensis (strain ATCC 20868 / MF5171)</name>
    <dbReference type="NCBI Taxonomy" id="1116229"/>
    <lineage>
        <taxon>Eukaryota</taxon>
        <taxon>Fungi</taxon>
        <taxon>Dikarya</taxon>
        <taxon>Ascomycota</taxon>
        <taxon>Pezizomycotina</taxon>
        <taxon>Leotiomycetes</taxon>
        <taxon>Helotiales</taxon>
        <taxon>Helotiaceae</taxon>
        <taxon>Glarea</taxon>
    </lineage>
</organism>